<evidence type="ECO:0000313" key="10">
    <source>
        <dbReference type="EMBL" id="AGU49106.1"/>
    </source>
</evidence>
<evidence type="ECO:0000256" key="5">
    <source>
        <dbReference type="ARBA" id="ARBA00022989"/>
    </source>
</evidence>
<evidence type="ECO:0000256" key="7">
    <source>
        <dbReference type="SAM" id="Phobius"/>
    </source>
</evidence>
<feature type="domain" description="ABC3 transporter permease C-terminal" evidence="8">
    <location>
        <begin position="296"/>
        <end position="421"/>
    </location>
</feature>
<dbReference type="PATRIC" id="fig|1246301.3.peg.2032"/>
<evidence type="ECO:0000256" key="1">
    <source>
        <dbReference type="ARBA" id="ARBA00004651"/>
    </source>
</evidence>
<keyword evidence="5 7" id="KW-1133">Transmembrane helix</keyword>
<dbReference type="InterPro" id="IPR051447">
    <property type="entry name" value="Lipoprotein-release_system"/>
</dbReference>
<feature type="transmembrane region" description="Helical" evidence="7">
    <location>
        <begin position="337"/>
        <end position="370"/>
    </location>
</feature>
<dbReference type="PANTHER" id="PTHR30489:SF0">
    <property type="entry name" value="LIPOPROTEIN-RELEASING SYSTEM TRANSMEMBRANE PROTEIN LOLE"/>
    <property type="match status" value="1"/>
</dbReference>
<feature type="transmembrane region" description="Helical" evidence="7">
    <location>
        <begin position="20"/>
        <end position="38"/>
    </location>
</feature>
<evidence type="ECO:0000256" key="6">
    <source>
        <dbReference type="ARBA" id="ARBA00023136"/>
    </source>
</evidence>
<protein>
    <submittedName>
        <fullName evidence="10">Putative lipoprotein ABC transporter permease protein</fullName>
    </submittedName>
</protein>
<comment type="subcellular location">
    <subcellularLocation>
        <location evidence="1">Cell membrane</location>
        <topology evidence="1">Multi-pass membrane protein</topology>
    </subcellularLocation>
</comment>
<evidence type="ECO:0000256" key="3">
    <source>
        <dbReference type="ARBA" id="ARBA00022475"/>
    </source>
</evidence>
<dbReference type="OrthoDB" id="9770036at2"/>
<dbReference type="PANTHER" id="PTHR30489">
    <property type="entry name" value="LIPOPROTEIN-RELEASING SYSTEM TRANSMEMBRANE PROTEIN LOLE"/>
    <property type="match status" value="1"/>
</dbReference>
<dbReference type="GO" id="GO:0098797">
    <property type="term" value="C:plasma membrane protein complex"/>
    <property type="evidence" value="ECO:0007669"/>
    <property type="project" value="TreeGrafter"/>
</dbReference>
<dbReference type="InterPro" id="IPR025857">
    <property type="entry name" value="MacB_PCD"/>
</dbReference>
<keyword evidence="3" id="KW-1003">Cell membrane</keyword>
<keyword evidence="4 7" id="KW-0812">Transmembrane</keyword>
<organism evidence="10 11">
    <name type="scientific">Variovorax paradoxus B4</name>
    <dbReference type="NCBI Taxonomy" id="1246301"/>
    <lineage>
        <taxon>Bacteria</taxon>
        <taxon>Pseudomonadati</taxon>
        <taxon>Pseudomonadota</taxon>
        <taxon>Betaproteobacteria</taxon>
        <taxon>Burkholderiales</taxon>
        <taxon>Comamonadaceae</taxon>
        <taxon>Variovorax</taxon>
    </lineage>
</organism>
<gene>
    <name evidence="10" type="ORF">VAPA_1c20020</name>
</gene>
<sequence length="428" mass="45253">MFKVLKIAARSLMRFGRRTFLTSALITLGIVAVLLFVATTGSFKSIMIGQFTDSMLGHLEVHRKGYVASIDSLPLNLNMRPQTVNRVEQTLKGMDAVEAYAPRVKLGAMFSNFTETTSVRINGVDPAKEAATTPLLPGRLIGAKREGVLLTPGEILIPELIARGLKVKVGDTVVLVATNGDGSVNGKTFTVGGVVQSATGPGGKDGYISIEDARALLRMKEAEVSEFAIRLKEPAQLDKVYADLSRALGASVGKPTEPNDGVGGGSGSGPGLEVHTWADLSPFSSIVRMIDLLAIFIKVMLVSIVLISVMNVMMMAVYERIREIGTLSAIGTPPRRILSLFLTEGLLLGLGGTAIGTAISLVAIYALNIWKPAFRFGMQSAPVTLSPSVTVGDVGIIAALVIVMSALASLQPAWKASRMDPVTALGHV</sequence>
<evidence type="ECO:0000313" key="11">
    <source>
        <dbReference type="Proteomes" id="UP000016223"/>
    </source>
</evidence>
<dbReference type="AlphaFoldDB" id="T1X9G6"/>
<reference evidence="10 11" key="1">
    <citation type="submission" date="2012-10" db="EMBL/GenBank/DDBJ databases">
        <title>Genome sequence of Variovorax paradoxus B4.</title>
        <authorList>
            <person name="Schuldes J."/>
            <person name="Brandt U."/>
            <person name="Hiessl S."/>
            <person name="Wuebbeler J.H."/>
            <person name="Thuermer A."/>
            <person name="Steinbuechel A."/>
            <person name="Daniel R."/>
        </authorList>
    </citation>
    <scope>NUCLEOTIDE SEQUENCE [LARGE SCALE GENOMIC DNA]</scope>
    <source>
        <strain evidence="10 11">B4</strain>
    </source>
</reference>
<comment type="similarity">
    <text evidence="2">Belongs to the ABC-4 integral membrane protein family. LolC/E subfamily.</text>
</comment>
<dbReference type="HOGENOM" id="CLU_000604_8_6_4"/>
<dbReference type="GO" id="GO:0044874">
    <property type="term" value="P:lipoprotein localization to outer membrane"/>
    <property type="evidence" value="ECO:0007669"/>
    <property type="project" value="TreeGrafter"/>
</dbReference>
<feature type="domain" description="MacB-like periplasmic core" evidence="9">
    <location>
        <begin position="19"/>
        <end position="246"/>
    </location>
</feature>
<dbReference type="InterPro" id="IPR003838">
    <property type="entry name" value="ABC3_permease_C"/>
</dbReference>
<name>T1X9G6_VARPD</name>
<dbReference type="Pfam" id="PF02687">
    <property type="entry name" value="FtsX"/>
    <property type="match status" value="1"/>
</dbReference>
<keyword evidence="6 7" id="KW-0472">Membrane</keyword>
<feature type="transmembrane region" description="Helical" evidence="7">
    <location>
        <begin position="390"/>
        <end position="410"/>
    </location>
</feature>
<evidence type="ECO:0000256" key="4">
    <source>
        <dbReference type="ARBA" id="ARBA00022692"/>
    </source>
</evidence>
<dbReference type="Pfam" id="PF12704">
    <property type="entry name" value="MacB_PCD"/>
    <property type="match status" value="1"/>
</dbReference>
<evidence type="ECO:0000259" key="9">
    <source>
        <dbReference type="Pfam" id="PF12704"/>
    </source>
</evidence>
<accession>T1X9G6</accession>
<evidence type="ECO:0000256" key="2">
    <source>
        <dbReference type="ARBA" id="ARBA00005236"/>
    </source>
</evidence>
<dbReference type="RefSeq" id="WP_021006619.1">
    <property type="nucleotide sequence ID" value="NC_022247.1"/>
</dbReference>
<dbReference type="Proteomes" id="UP000016223">
    <property type="component" value="Chromosome 1"/>
</dbReference>
<evidence type="ECO:0000259" key="8">
    <source>
        <dbReference type="Pfam" id="PF02687"/>
    </source>
</evidence>
<keyword evidence="10" id="KW-0449">Lipoprotein</keyword>
<dbReference type="KEGG" id="vpd:VAPA_1c20020"/>
<dbReference type="EMBL" id="CP003911">
    <property type="protein sequence ID" value="AGU49106.1"/>
    <property type="molecule type" value="Genomic_DNA"/>
</dbReference>
<feature type="transmembrane region" description="Helical" evidence="7">
    <location>
        <begin position="292"/>
        <end position="317"/>
    </location>
</feature>
<proteinExistence type="inferred from homology"/>